<proteinExistence type="predicted"/>
<sequence>MKKISCNGWAPRNIKWAPSGWGTSVPTTVPPITDNNKLFYNFYLYHSGGPAMFYYRLGVVLYSFFEDNLGRIIEYIYTYY</sequence>
<keyword evidence="2" id="KW-1185">Reference proteome</keyword>
<reference evidence="2" key="1">
    <citation type="journal article" date="2008" name="J. Bacteriol.">
        <title>Ma-LMM01 infecting toxic Microcystis aeruginosa illuminates diverse cyanophage genome strategies.</title>
        <authorList>
            <person name="Yoshida T."/>
            <person name="Nagasaki K."/>
            <person name="Takashima Y."/>
            <person name="Shirai Y."/>
            <person name="Tomaru Y."/>
            <person name="Takao Y."/>
            <person name="Sakamoto S."/>
            <person name="Hiroishi S."/>
            <person name="Ogata H."/>
        </authorList>
    </citation>
    <scope>NUCLEOTIDE SEQUENCE</scope>
</reference>
<dbReference type="EMBL" id="AB231700">
    <property type="protein sequence ID" value="BAF36237.1"/>
    <property type="molecule type" value="Genomic_DNA"/>
</dbReference>
<dbReference type="KEGG" id="vg:4484463"/>
<organism evidence="1 2">
    <name type="scientific">Microcystis phage LMM01</name>
    <dbReference type="NCBI Taxonomy" id="2856824"/>
    <lineage>
        <taxon>Viruses</taxon>
        <taxon>Duplodnaviria</taxon>
        <taxon>Heunggongvirae</taxon>
        <taxon>Uroviricota</taxon>
        <taxon>Caudoviricetes</taxon>
        <taxon>Fukuivirus</taxon>
        <taxon>Fukuivirus LMM01</taxon>
    </lineage>
</organism>
<evidence type="ECO:0000313" key="2">
    <source>
        <dbReference type="Proteomes" id="UP000001249"/>
    </source>
</evidence>
<dbReference type="GeneID" id="4484463"/>
<name>A0A7R0_9CAUD</name>
<protein>
    <submittedName>
        <fullName evidence="1">Uncharacterized protein</fullName>
    </submittedName>
</protein>
<evidence type="ECO:0000313" key="1">
    <source>
        <dbReference type="EMBL" id="BAF36237.1"/>
    </source>
</evidence>
<dbReference type="Proteomes" id="UP000001249">
    <property type="component" value="Segment"/>
</dbReference>
<dbReference type="RefSeq" id="YP_851160.1">
    <property type="nucleotide sequence ID" value="NC_008562.1"/>
</dbReference>
<accession>A0A7R0</accession>